<keyword evidence="1" id="KW-0175">Coiled coil</keyword>
<dbReference type="GO" id="GO:0032982">
    <property type="term" value="C:myosin filament"/>
    <property type="evidence" value="ECO:0007669"/>
    <property type="project" value="TreeGrafter"/>
</dbReference>
<dbReference type="OrthoDB" id="438160at2759"/>
<dbReference type="GO" id="GO:0000146">
    <property type="term" value="F:microfilament motor activity"/>
    <property type="evidence" value="ECO:0007669"/>
    <property type="project" value="TreeGrafter"/>
</dbReference>
<dbReference type="PANTHER" id="PTHR45615:SF40">
    <property type="entry name" value="MYOSIN HEAVY CHAIN, NON-MUSCLE"/>
    <property type="match status" value="1"/>
</dbReference>
<feature type="region of interest" description="Disordered" evidence="2">
    <location>
        <begin position="459"/>
        <end position="562"/>
    </location>
</feature>
<comment type="caution">
    <text evidence="3">The sequence shown here is derived from an EMBL/GenBank/DDBJ whole genome shotgun (WGS) entry which is preliminary data.</text>
</comment>
<evidence type="ECO:0000256" key="2">
    <source>
        <dbReference type="SAM" id="MobiDB-lite"/>
    </source>
</evidence>
<feature type="coiled-coil region" evidence="1">
    <location>
        <begin position="94"/>
        <end position="230"/>
    </location>
</feature>
<dbReference type="PANTHER" id="PTHR45615">
    <property type="entry name" value="MYOSIN HEAVY CHAIN, NON-MUSCLE"/>
    <property type="match status" value="1"/>
</dbReference>
<feature type="compositionally biased region" description="Basic and acidic residues" evidence="2">
    <location>
        <begin position="467"/>
        <end position="492"/>
    </location>
</feature>
<dbReference type="AlphaFoldDB" id="A0A7J6PN03"/>
<feature type="coiled-coil region" evidence="1">
    <location>
        <begin position="611"/>
        <end position="737"/>
    </location>
</feature>
<gene>
    <name evidence="3" type="ORF">FOZ60_007468</name>
</gene>
<feature type="coiled-coil region" evidence="1">
    <location>
        <begin position="876"/>
        <end position="903"/>
    </location>
</feature>
<accession>A0A7J6PN03</accession>
<name>A0A7J6PN03_PEROL</name>
<feature type="compositionally biased region" description="Basic residues" evidence="2">
    <location>
        <begin position="540"/>
        <end position="551"/>
    </location>
</feature>
<reference evidence="3 4" key="1">
    <citation type="submission" date="2020-04" db="EMBL/GenBank/DDBJ databases">
        <title>Perkinsus olseni comparative genomics.</title>
        <authorList>
            <person name="Bogema D.R."/>
        </authorList>
    </citation>
    <scope>NUCLEOTIDE SEQUENCE [LARGE SCALE GENOMIC DNA]</scope>
    <source>
        <strain evidence="3">00978-12</strain>
    </source>
</reference>
<evidence type="ECO:0000256" key="1">
    <source>
        <dbReference type="SAM" id="Coils"/>
    </source>
</evidence>
<evidence type="ECO:0000313" key="3">
    <source>
        <dbReference type="EMBL" id="KAF4697382.1"/>
    </source>
</evidence>
<dbReference type="EMBL" id="JABANP010000003">
    <property type="protein sequence ID" value="KAF4697382.1"/>
    <property type="molecule type" value="Genomic_DNA"/>
</dbReference>
<dbReference type="GO" id="GO:0051015">
    <property type="term" value="F:actin filament binding"/>
    <property type="evidence" value="ECO:0007669"/>
    <property type="project" value="TreeGrafter"/>
</dbReference>
<organism evidence="3 4">
    <name type="scientific">Perkinsus olseni</name>
    <name type="common">Perkinsus atlanticus</name>
    <dbReference type="NCBI Taxonomy" id="32597"/>
    <lineage>
        <taxon>Eukaryota</taxon>
        <taxon>Sar</taxon>
        <taxon>Alveolata</taxon>
        <taxon>Perkinsozoa</taxon>
        <taxon>Perkinsea</taxon>
        <taxon>Perkinsida</taxon>
        <taxon>Perkinsidae</taxon>
        <taxon>Perkinsus</taxon>
    </lineage>
</organism>
<protein>
    <submittedName>
        <fullName evidence="3">Uncharacterized protein</fullName>
    </submittedName>
</protein>
<dbReference type="Proteomes" id="UP000541610">
    <property type="component" value="Unassembled WGS sequence"/>
</dbReference>
<evidence type="ECO:0000313" key="4">
    <source>
        <dbReference type="Proteomes" id="UP000541610"/>
    </source>
</evidence>
<feature type="compositionally biased region" description="Basic and acidic residues" evidence="2">
    <location>
        <begin position="526"/>
        <end position="539"/>
    </location>
</feature>
<feature type="coiled-coil region" evidence="1">
    <location>
        <begin position="763"/>
        <end position="851"/>
    </location>
</feature>
<dbReference type="GO" id="GO:0016460">
    <property type="term" value="C:myosin II complex"/>
    <property type="evidence" value="ECO:0007669"/>
    <property type="project" value="TreeGrafter"/>
</dbReference>
<sequence>MQEGSERSSIGSSSGRMRAPHYRMAERIVMDREDETVEVLKSISAHAPLPDHHLSEEIYAEGTRINGLYDEARQLEDAAAKRTRLFTEKLSRLEEELRRTILEATENSNMYEARIRTLEEEVSRLKALLMASERQSSELAGENAQLKEEVTERKMEAESLNAKTHEHKAQIESITKLLEHDKARCKDLEMQITNLEELRAEERSRDIARIRELERAVEAARRKAEELTERLNEPRYTEGPNVGTQADLPDPHMVNECERLKNLLKRVSEGGYVDGFLSGVSGNRSGVCEVRLPTDWSSRPYAVEVEVSIDHTQWSAAGMLQLGDGSVKGCSPTDGDVPLDLLMIADRTGEEVAGHFIMSLSDRGLFTIRLQKNHHEWHLRVRLRYGSRVPQLERLLKAAGKDNSKLQADAATRRDLERALESARAECGVLAGERDASREELRKAKAALAAERDANKRLEQGGAELEATAKSKVEAERRRGDTLLREIDDLKRKQQGPYRAKSGSSGNDDGKYHGRGLKSVGASDDAEVKRLREEVEMLRRSSKSRPEHHHKAEVLSPTREGPAVASLPLAREGSSAPGDSTIYVLQSEIDRLRDELYAYESGWAPDLAALLADARHRATRAEMEVAELEAVLKSRGVSGLTPMLEGERRADLAEAEVRRLKEEIRRIQEYGGGNYAMTRRAEAAEEELRRLKREITRYQRSESPDLASALEAERRRADKLEREVARMMDEIHRLRSRAGYRMLHLLPVVRAPIVGAGGENPRAEYAEAELRQLREDFAVLMHREQLSAERTEGEIRRLQDELEAFEQGHKPDLARIIDQERERAARAEAEVRRLREELKRHEVNRASAEIGHGTSRSEVSVSEQADAEYLDITPALDAERRRAERAEAEVLQLIEDLRAVQSDGSCPLGPILDDERHRAECAEMEVCRLQRELCELRNLNLSSGQPEGFDMVLHLQQHIQVLRNDLDKALRDRYEASRSLPV</sequence>
<dbReference type="GO" id="GO:0005737">
    <property type="term" value="C:cytoplasm"/>
    <property type="evidence" value="ECO:0007669"/>
    <property type="project" value="TreeGrafter"/>
</dbReference>
<proteinExistence type="predicted"/>